<proteinExistence type="predicted"/>
<keyword evidence="1" id="KW-0808">Transferase</keyword>
<reference evidence="1 2" key="1">
    <citation type="journal article" date="2016" name="J. Microbiol.">
        <title>Dankookia rubra gen. nov., sp. nov., an alphaproteobacterium isolated from sediment of a shallow stream.</title>
        <authorList>
            <person name="Kim W.H."/>
            <person name="Kim D.H."/>
            <person name="Kang K."/>
            <person name="Ahn T.Y."/>
        </authorList>
    </citation>
    <scope>NUCLEOTIDE SEQUENCE [LARGE SCALE GENOMIC DNA]</scope>
    <source>
        <strain evidence="1 2">JCM30602</strain>
    </source>
</reference>
<sequence>MFDHGVPPLPYVHPWAQPFEDRFTALRRAGTRVAYYYHEPDNSTFRYRCYNMAQAVNALLPGVSAAHFVQEDGSALDRVVDAADIFVVCRARYTDRLNRLITRARGLGRRVIYDIDDLVFDTRFTHQVLKTLDQEPSEAAMDHWFAYFGRLGATMRLCDRVTVTNQQLAARVEEFAACPTRVIPNFMNREQLEVSERVFNAKRASGFRSSGPVLLGYFSGTPTHNRDFGLIAPTLARLLDSDERLGIRLVGFLDEFGPLARHRARISHAPLQDFVNLQRLIGEVELNLVPLQDNAFTNCKSNLKYFEAGVTGTVTVASTTIPYCDAIEDGRNAFLARTQAWEETLSRALAALDEYACIAERACEHSLAHYGWQAQAGALEAALLAPCLPPTSRKDAHGPH</sequence>
<dbReference type="RefSeq" id="WP_133291193.1">
    <property type="nucleotide sequence ID" value="NZ_SMSJ01000047.1"/>
</dbReference>
<name>A0A4R5QBB3_9PROT</name>
<evidence type="ECO:0000313" key="2">
    <source>
        <dbReference type="Proteomes" id="UP000295096"/>
    </source>
</evidence>
<evidence type="ECO:0000313" key="1">
    <source>
        <dbReference type="EMBL" id="TDH60013.1"/>
    </source>
</evidence>
<dbReference type="GO" id="GO:0016740">
    <property type="term" value="F:transferase activity"/>
    <property type="evidence" value="ECO:0007669"/>
    <property type="project" value="UniProtKB-KW"/>
</dbReference>
<gene>
    <name evidence="1" type="ORF">E2C06_24375</name>
</gene>
<dbReference type="AlphaFoldDB" id="A0A4R5QBB3"/>
<dbReference type="EMBL" id="SMSJ01000047">
    <property type="protein sequence ID" value="TDH60013.1"/>
    <property type="molecule type" value="Genomic_DNA"/>
</dbReference>
<dbReference type="Gene3D" id="3.40.50.2000">
    <property type="entry name" value="Glycogen Phosphorylase B"/>
    <property type="match status" value="1"/>
</dbReference>
<keyword evidence="2" id="KW-1185">Reference proteome</keyword>
<accession>A0A4R5QBB3</accession>
<protein>
    <submittedName>
        <fullName evidence="1">Glycosyltransferase family 1 protein</fullName>
    </submittedName>
</protein>
<dbReference type="SUPFAM" id="SSF53756">
    <property type="entry name" value="UDP-Glycosyltransferase/glycogen phosphorylase"/>
    <property type="match status" value="1"/>
</dbReference>
<comment type="caution">
    <text evidence="1">The sequence shown here is derived from an EMBL/GenBank/DDBJ whole genome shotgun (WGS) entry which is preliminary data.</text>
</comment>
<dbReference type="OrthoDB" id="174925at2"/>
<dbReference type="Proteomes" id="UP000295096">
    <property type="component" value="Unassembled WGS sequence"/>
</dbReference>
<organism evidence="1 2">
    <name type="scientific">Dankookia rubra</name>
    <dbReference type="NCBI Taxonomy" id="1442381"/>
    <lineage>
        <taxon>Bacteria</taxon>
        <taxon>Pseudomonadati</taxon>
        <taxon>Pseudomonadota</taxon>
        <taxon>Alphaproteobacteria</taxon>
        <taxon>Acetobacterales</taxon>
        <taxon>Roseomonadaceae</taxon>
        <taxon>Dankookia</taxon>
    </lineage>
</organism>